<evidence type="ECO:0000256" key="3">
    <source>
        <dbReference type="ARBA" id="ARBA00022691"/>
    </source>
</evidence>
<dbReference type="PANTHER" id="PTHR43464:SF19">
    <property type="entry name" value="UBIQUINONE BIOSYNTHESIS O-METHYLTRANSFERASE, MITOCHONDRIAL"/>
    <property type="match status" value="1"/>
</dbReference>
<evidence type="ECO:0000256" key="2">
    <source>
        <dbReference type="ARBA" id="ARBA00022679"/>
    </source>
</evidence>
<evidence type="ECO:0000259" key="4">
    <source>
        <dbReference type="Pfam" id="PF08241"/>
    </source>
</evidence>
<dbReference type="OrthoDB" id="6064711at2"/>
<dbReference type="Pfam" id="PF08241">
    <property type="entry name" value="Methyltransf_11"/>
    <property type="match status" value="1"/>
</dbReference>
<evidence type="ECO:0000256" key="1">
    <source>
        <dbReference type="ARBA" id="ARBA00022603"/>
    </source>
</evidence>
<evidence type="ECO:0000313" key="5">
    <source>
        <dbReference type="EMBL" id="KIH97117.1"/>
    </source>
</evidence>
<feature type="domain" description="Methyltransferase type 11" evidence="4">
    <location>
        <begin position="27"/>
        <end position="119"/>
    </location>
</feature>
<keyword evidence="1 5" id="KW-0489">Methyltransferase</keyword>
<dbReference type="RefSeq" id="WP_040275995.1">
    <property type="nucleotide sequence ID" value="NZ_JROO01000042.1"/>
</dbReference>
<dbReference type="GO" id="GO:0008757">
    <property type="term" value="F:S-adenosylmethionine-dependent methyltransferase activity"/>
    <property type="evidence" value="ECO:0007669"/>
    <property type="project" value="InterPro"/>
</dbReference>
<dbReference type="CDD" id="cd02440">
    <property type="entry name" value="AdoMet_MTases"/>
    <property type="match status" value="1"/>
</dbReference>
<dbReference type="STRING" id="183763.LP52_20555"/>
<dbReference type="GO" id="GO:0032259">
    <property type="term" value="P:methylation"/>
    <property type="evidence" value="ECO:0007669"/>
    <property type="project" value="UniProtKB-KW"/>
</dbReference>
<dbReference type="Gene3D" id="3.40.50.150">
    <property type="entry name" value="Vaccinia Virus protein VP39"/>
    <property type="match status" value="1"/>
</dbReference>
<dbReference type="SUPFAM" id="SSF53335">
    <property type="entry name" value="S-adenosyl-L-methionine-dependent methyltransferases"/>
    <property type="match status" value="1"/>
</dbReference>
<dbReference type="EMBL" id="JROO01000042">
    <property type="protein sequence ID" value="KIH97117.1"/>
    <property type="molecule type" value="Genomic_DNA"/>
</dbReference>
<keyword evidence="6" id="KW-1185">Reference proteome</keyword>
<dbReference type="Proteomes" id="UP000031675">
    <property type="component" value="Unassembled WGS sequence"/>
</dbReference>
<proteinExistence type="predicted"/>
<dbReference type="InterPro" id="IPR013216">
    <property type="entry name" value="Methyltransf_11"/>
</dbReference>
<keyword evidence="3" id="KW-0949">S-adenosyl-L-methionine</keyword>
<name>A0A0C2JJM7_9ACTN</name>
<protein>
    <submittedName>
        <fullName evidence="5">Methyltransferase type 11</fullName>
    </submittedName>
</protein>
<evidence type="ECO:0000313" key="6">
    <source>
        <dbReference type="Proteomes" id="UP000031675"/>
    </source>
</evidence>
<reference evidence="6" key="1">
    <citation type="journal article" date="2015" name="Chem. Biol.">
        <title>Structure, bioactivity, and resistance mechanism of streptomonomicin, an unusual lasso Peptide from an understudied halophilic actinomycete.</title>
        <authorList>
            <person name="Metelev M."/>
            <person name="Tietz J.I."/>
            <person name="Melby J.O."/>
            <person name="Blair P.M."/>
            <person name="Zhu L."/>
            <person name="Livnat I."/>
            <person name="Severinov K."/>
            <person name="Mitchell D.A."/>
        </authorList>
    </citation>
    <scope>NUCLEOTIDE SEQUENCE [LARGE SCALE GENOMIC DNA]</scope>
    <source>
        <strain evidence="6">YIM 90003</strain>
    </source>
</reference>
<comment type="caution">
    <text evidence="5">The sequence shown here is derived from an EMBL/GenBank/DDBJ whole genome shotgun (WGS) entry which is preliminary data.</text>
</comment>
<keyword evidence="2 5" id="KW-0808">Transferase</keyword>
<dbReference type="AlphaFoldDB" id="A0A0C2JJM7"/>
<accession>A0A0C2JJM7</accession>
<organism evidence="5 6">
    <name type="scientific">Streptomonospora alba</name>
    <dbReference type="NCBI Taxonomy" id="183763"/>
    <lineage>
        <taxon>Bacteria</taxon>
        <taxon>Bacillati</taxon>
        <taxon>Actinomycetota</taxon>
        <taxon>Actinomycetes</taxon>
        <taxon>Streptosporangiales</taxon>
        <taxon>Nocardiopsidaceae</taxon>
        <taxon>Streptomonospora</taxon>
    </lineage>
</organism>
<sequence length="210" mass="22786">MDLSWNHNAHYHDHLLRHVPDHCVRALDVGCGTGAFARRLAGRCARVEAIDPDPAAIAQARERTPRRLGVRYTDTALADYGIAPGAYGFVSAVASLHHMDFAESVRAMANGLAPGGVLAVLGLYRRQSAADYAVSAAALPPEWAIGAGLRAARAATGVRAPSSEAPVALREPRMSLAEIRRASRFRLPGARIRRLLFWRYSLIYTRPPAD</sequence>
<dbReference type="PANTHER" id="PTHR43464">
    <property type="entry name" value="METHYLTRANSFERASE"/>
    <property type="match status" value="1"/>
</dbReference>
<gene>
    <name evidence="5" type="ORF">LP52_20555</name>
</gene>
<dbReference type="InterPro" id="IPR029063">
    <property type="entry name" value="SAM-dependent_MTases_sf"/>
</dbReference>